<gene>
    <name evidence="1" type="ORF">NLG97_g3838</name>
</gene>
<name>A0ACC1QZN1_9HYPO</name>
<sequence length="1652" mass="182387">MHSQPFSPGSQRPVTRLLEACLAGDAAAVQITLTTEGSNANLEAELDNGWTALQAAMHYQHLDIVRLLIEHGAKLDVTGGPQGTSPLHIAVEDSNTQLAQLLLENNANPNKFAMWDAPLHIAVQSENYEMVQLLLDAGAVTESLNGDGKTPLIIAATQGIVAIAKQLLDRGANPNSSKAKFHSPLLAACQGDHLNVAALLLDSGASVDKADAEDLTPLFFAVRAENVDLARLLLRRGASASIRGVSIIDLPDLQIQNPEIIQMLQIQGPIQGPRITSSTAKPQSKERSALEFIMPPPEDDLHKQSACHGFDITMVDFYVSGGVEERLPVTASVHSVLYGDGPKTLLDAARDEARIRHEPDFTWYHIPANNMTWAEHLITRIKTEKNGAGGAERHMKLQRLEKSARSQLNFSRLRQRKGTAADDVFLKPSCSTNISMDEDVSEKAVVLVLPYLHFETFDSFESMSVVLKEAKAHVRTHQPNRVQFDPAEAQDDLTQLPAQTLFQQNSLPSLTSVIHGRREGHLPRLMSPSSIAEYGGADISRAWSTGQEPYMQQTHRQWEATSFKTYPPARLKSQNIAGTSEVKGPPPKALTPASEVVKSSPENTNVFFTNSLYRDLIMGYMGGKHVDDRGFQPRRTLDAYKYAHLGSIGERDADQVIYRYTTANNQEPKMFMVDQLWMWVLEDNTLVTCAPLRWDSVVKEIRLAAQPNPFEMWQMGLSAAEQGPLLRKANTRAPQHSRLITTKLPEFSPMLHKKYHQYKRTRGMQSGRAKRRGLAVNYDPMDIHQSILKRLKDLRRSPIVSVYELASLVASHCFDRAAFCLKEVHEAVASSTLCNITTEIESLIEIADIQDELEILKAVLEDQGSALNSLKKIRGQSDSIRSDGDKPQGLFASVNTSVHSSHLVRIDAMQRLAKKVEESFYRITDLKQKHASQLEAAAAAQQAKDTARQGNAIVLFTVVTIVFLPISFMAAFFAINIDELQVTANGKLPLAYVVKYMLAVGLSLSIPFILVAFNLDVVARWLGTIKRFTKPLVGRSLALVGVELTICGAILIAIWTSHLVTNIKITVTVVLGMALLLGLLAIGIRALMVIVDTTKATNTMAWQKTDVQARPAAGAPTCARAAPYVAVSYTVAVAELQRCCQKMPNNPSMKARKALTRAMLAPGRRSRIRALDLELSERPSSNQSGYVKGVKEEVSRQAAVKPIQVVYPQSEAIMGVLRLLQTNKDNISAKLAGHIDEIERITADVGGANPQACVRIGYVDDDGSDGICARRAYPAVGDSVRFRTHPKGLRMGEDKIDARLHPHESRISTQLLQESRTANLVKFAFLAKAKRWKGKWCAHQFGRTLACRYAKPPNSKHFKWGIKGKAFKATRASLRHVHRDGIVVIEDVVPYDALDSLNSKMVEDARTLQARGEDGPFNYNLGNLQQNAPPVAKYFSPSIFINPVATQVTSAVLGPSPKWTFCSANSAMPPLEGSSLQRQPVHADADFAHPDHPFALVVNVPLITMTPENGSTEIWLGTHNGDICMQEGAHGERASGRIRKDLLERRAEISAPMQPVIKKGSVVIRDLRLWHAGMPNKTEEVRVMLAMIHFAPWYRNPMRLRMGEDIKPILEDAAGEGKLGLQTPVDWIKTEDALHEYLNRGFGNSYDFNQSP</sequence>
<dbReference type="EMBL" id="JANAKD010000342">
    <property type="protein sequence ID" value="KAJ3494803.1"/>
    <property type="molecule type" value="Genomic_DNA"/>
</dbReference>
<reference evidence="1" key="1">
    <citation type="submission" date="2022-07" db="EMBL/GenBank/DDBJ databases">
        <title>Genome Sequence of Lecanicillium saksenae.</title>
        <authorList>
            <person name="Buettner E."/>
        </authorList>
    </citation>
    <scope>NUCLEOTIDE SEQUENCE</scope>
    <source>
        <strain evidence="1">VT-O1</strain>
    </source>
</reference>
<evidence type="ECO:0000313" key="1">
    <source>
        <dbReference type="EMBL" id="KAJ3494803.1"/>
    </source>
</evidence>
<accession>A0ACC1QZN1</accession>
<evidence type="ECO:0000313" key="2">
    <source>
        <dbReference type="Proteomes" id="UP001148737"/>
    </source>
</evidence>
<comment type="caution">
    <text evidence="1">The sequence shown here is derived from an EMBL/GenBank/DDBJ whole genome shotgun (WGS) entry which is preliminary data.</text>
</comment>
<dbReference type="Proteomes" id="UP001148737">
    <property type="component" value="Unassembled WGS sequence"/>
</dbReference>
<keyword evidence="2" id="KW-1185">Reference proteome</keyword>
<protein>
    <submittedName>
        <fullName evidence="1">Uncharacterized protein</fullName>
    </submittedName>
</protein>
<proteinExistence type="predicted"/>
<organism evidence="1 2">
    <name type="scientific">Lecanicillium saksenae</name>
    <dbReference type="NCBI Taxonomy" id="468837"/>
    <lineage>
        <taxon>Eukaryota</taxon>
        <taxon>Fungi</taxon>
        <taxon>Dikarya</taxon>
        <taxon>Ascomycota</taxon>
        <taxon>Pezizomycotina</taxon>
        <taxon>Sordariomycetes</taxon>
        <taxon>Hypocreomycetidae</taxon>
        <taxon>Hypocreales</taxon>
        <taxon>Cordycipitaceae</taxon>
        <taxon>Lecanicillium</taxon>
    </lineage>
</organism>